<accession>A0ABQ8J5N1</accession>
<keyword evidence="1" id="KW-0472">Membrane</keyword>
<comment type="caution">
    <text evidence="2">The sequence shown here is derived from an EMBL/GenBank/DDBJ whole genome shotgun (WGS) entry which is preliminary data.</text>
</comment>
<protein>
    <submittedName>
        <fullName evidence="2">Uncharacterized protein</fullName>
    </submittedName>
</protein>
<dbReference type="Proteomes" id="UP000887458">
    <property type="component" value="Unassembled WGS sequence"/>
</dbReference>
<gene>
    <name evidence="2" type="ORF">DERP_013139</name>
</gene>
<organism evidence="2 3">
    <name type="scientific">Dermatophagoides pteronyssinus</name>
    <name type="common">European house dust mite</name>
    <dbReference type="NCBI Taxonomy" id="6956"/>
    <lineage>
        <taxon>Eukaryota</taxon>
        <taxon>Metazoa</taxon>
        <taxon>Ecdysozoa</taxon>
        <taxon>Arthropoda</taxon>
        <taxon>Chelicerata</taxon>
        <taxon>Arachnida</taxon>
        <taxon>Acari</taxon>
        <taxon>Acariformes</taxon>
        <taxon>Sarcoptiformes</taxon>
        <taxon>Astigmata</taxon>
        <taxon>Psoroptidia</taxon>
        <taxon>Analgoidea</taxon>
        <taxon>Pyroglyphidae</taxon>
        <taxon>Dermatophagoidinae</taxon>
        <taxon>Dermatophagoides</taxon>
    </lineage>
</organism>
<name>A0ABQ8J5N1_DERPT</name>
<evidence type="ECO:0000313" key="3">
    <source>
        <dbReference type="Proteomes" id="UP000887458"/>
    </source>
</evidence>
<evidence type="ECO:0000256" key="1">
    <source>
        <dbReference type="SAM" id="Phobius"/>
    </source>
</evidence>
<feature type="transmembrane region" description="Helical" evidence="1">
    <location>
        <begin position="99"/>
        <end position="118"/>
    </location>
</feature>
<keyword evidence="1" id="KW-1133">Transmembrane helix</keyword>
<sequence>MTIKLKFNAQSIPSSIHCDVNKQRNTATSKYVAIDGSAHSSAASNNIQCNVYNNFVSDADNLSNELFRRIYNNVEQQCITCGKADTISRHLCIIKKNSILIKYFIYLLTLAIAFVKLGERPKRIFCTSTFSNNLHASRCSIADASCNLLNFGLINGLLID</sequence>
<dbReference type="EMBL" id="NJHN03000072">
    <property type="protein sequence ID" value="KAH9417877.1"/>
    <property type="molecule type" value="Genomic_DNA"/>
</dbReference>
<keyword evidence="1" id="KW-0812">Transmembrane</keyword>
<keyword evidence="3" id="KW-1185">Reference proteome</keyword>
<reference evidence="2 3" key="2">
    <citation type="journal article" date="2022" name="Mol. Biol. Evol.">
        <title>Comparative Genomics Reveals Insights into the Divergent Evolution of Astigmatic Mites and Household Pest Adaptations.</title>
        <authorList>
            <person name="Xiong Q."/>
            <person name="Wan A.T."/>
            <person name="Liu X."/>
            <person name="Fung C.S."/>
            <person name="Xiao X."/>
            <person name="Malainual N."/>
            <person name="Hou J."/>
            <person name="Wang L."/>
            <person name="Wang M."/>
            <person name="Yang K.Y."/>
            <person name="Cui Y."/>
            <person name="Leung E.L."/>
            <person name="Nong W."/>
            <person name="Shin S.K."/>
            <person name="Au S.W."/>
            <person name="Jeong K.Y."/>
            <person name="Chew F.T."/>
            <person name="Hui J.H."/>
            <person name="Leung T.F."/>
            <person name="Tungtrongchitr A."/>
            <person name="Zhong N."/>
            <person name="Liu Z."/>
            <person name="Tsui S.K."/>
        </authorList>
    </citation>
    <scope>NUCLEOTIDE SEQUENCE [LARGE SCALE GENOMIC DNA]</scope>
    <source>
        <strain evidence="2">Derp</strain>
    </source>
</reference>
<evidence type="ECO:0000313" key="2">
    <source>
        <dbReference type="EMBL" id="KAH9417877.1"/>
    </source>
</evidence>
<proteinExistence type="predicted"/>
<reference evidence="2 3" key="1">
    <citation type="journal article" date="2018" name="J. Allergy Clin. Immunol.">
        <title>High-quality assembly of Dermatophagoides pteronyssinus genome and transcriptome reveals a wide range of novel allergens.</title>
        <authorList>
            <person name="Liu X.Y."/>
            <person name="Yang K.Y."/>
            <person name="Wang M.Q."/>
            <person name="Kwok J.S."/>
            <person name="Zeng X."/>
            <person name="Yang Z."/>
            <person name="Xiao X.J."/>
            <person name="Lau C.P."/>
            <person name="Li Y."/>
            <person name="Huang Z.M."/>
            <person name="Ba J.G."/>
            <person name="Yim A.K."/>
            <person name="Ouyang C.Y."/>
            <person name="Ngai S.M."/>
            <person name="Chan T.F."/>
            <person name="Leung E.L."/>
            <person name="Liu L."/>
            <person name="Liu Z.G."/>
            <person name="Tsui S.K."/>
        </authorList>
    </citation>
    <scope>NUCLEOTIDE SEQUENCE [LARGE SCALE GENOMIC DNA]</scope>
    <source>
        <strain evidence="2">Derp</strain>
    </source>
</reference>